<proteinExistence type="predicted"/>
<keyword evidence="2" id="KW-0233">DNA recombination</keyword>
<dbReference type="Proteomes" id="UP001501747">
    <property type="component" value="Unassembled WGS sequence"/>
</dbReference>
<organism evidence="5 6">
    <name type="scientific">Allokutzneria multivorans</name>
    <dbReference type="NCBI Taxonomy" id="1142134"/>
    <lineage>
        <taxon>Bacteria</taxon>
        <taxon>Bacillati</taxon>
        <taxon>Actinomycetota</taxon>
        <taxon>Actinomycetes</taxon>
        <taxon>Pseudonocardiales</taxon>
        <taxon>Pseudonocardiaceae</taxon>
        <taxon>Allokutzneria</taxon>
    </lineage>
</organism>
<evidence type="ECO:0000256" key="1">
    <source>
        <dbReference type="ARBA" id="ARBA00023125"/>
    </source>
</evidence>
<dbReference type="InterPro" id="IPR010998">
    <property type="entry name" value="Integrase_recombinase_N"/>
</dbReference>
<dbReference type="EMBL" id="BAABAL010000013">
    <property type="protein sequence ID" value="GAA4011287.1"/>
    <property type="molecule type" value="Genomic_DNA"/>
</dbReference>
<dbReference type="Gene3D" id="1.10.150.130">
    <property type="match status" value="1"/>
</dbReference>
<dbReference type="Gene3D" id="1.10.443.10">
    <property type="entry name" value="Intergrase catalytic core"/>
    <property type="match status" value="1"/>
</dbReference>
<evidence type="ECO:0000259" key="4">
    <source>
        <dbReference type="PROSITE" id="PS51900"/>
    </source>
</evidence>
<sequence>MGATIVDMEDPSRSPVTTAGFVRLVSAWLATLASRHTRVRYSRQVGAFALWLLLHQRRHLLGARADDVVDYCRALSARRHDFGDEEFPVRCRNTVATAATALSSFYRYCAGVGLVVDNPVRQARAIDSVASYVPHPRRRPPELGAAALRAVVEQAHRDPWLGGALGASMVSLMLCLHWRPERITAATLRDIRRAGGIRDRARFVPLPPPVLGLISAWLAERPDTGHRQVFVHPVQPRPLAAIELTRLVARATHRAGLGRGITPIQLSRTAGALAAQGLPVALPTVEELRTTAAAPRQLALPEDADGYDPDWQDYGQQALIPLVSRER</sequence>
<dbReference type="InterPro" id="IPR011010">
    <property type="entry name" value="DNA_brk_join_enz"/>
</dbReference>
<protein>
    <recommendedName>
        <fullName evidence="4">Core-binding (CB) domain-containing protein</fullName>
    </recommendedName>
</protein>
<evidence type="ECO:0000256" key="2">
    <source>
        <dbReference type="ARBA" id="ARBA00023172"/>
    </source>
</evidence>
<comment type="caution">
    <text evidence="5">The sequence shown here is derived from an EMBL/GenBank/DDBJ whole genome shotgun (WGS) entry which is preliminary data.</text>
</comment>
<dbReference type="PROSITE" id="PS51900">
    <property type="entry name" value="CB"/>
    <property type="match status" value="1"/>
</dbReference>
<dbReference type="InterPro" id="IPR044068">
    <property type="entry name" value="CB"/>
</dbReference>
<gene>
    <name evidence="5" type="ORF">GCM10022247_37060</name>
</gene>
<accession>A0ABP7SG86</accession>
<evidence type="ECO:0000313" key="6">
    <source>
        <dbReference type="Proteomes" id="UP001501747"/>
    </source>
</evidence>
<feature type="domain" description="Core-binding (CB)" evidence="4">
    <location>
        <begin position="19"/>
        <end position="110"/>
    </location>
</feature>
<evidence type="ECO:0000256" key="3">
    <source>
        <dbReference type="PROSITE-ProRule" id="PRU01248"/>
    </source>
</evidence>
<keyword evidence="1 3" id="KW-0238">DNA-binding</keyword>
<dbReference type="SUPFAM" id="SSF56349">
    <property type="entry name" value="DNA breaking-rejoining enzymes"/>
    <property type="match status" value="1"/>
</dbReference>
<reference evidence="6" key="1">
    <citation type="journal article" date="2019" name="Int. J. Syst. Evol. Microbiol.">
        <title>The Global Catalogue of Microorganisms (GCM) 10K type strain sequencing project: providing services to taxonomists for standard genome sequencing and annotation.</title>
        <authorList>
            <consortium name="The Broad Institute Genomics Platform"/>
            <consortium name="The Broad Institute Genome Sequencing Center for Infectious Disease"/>
            <person name="Wu L."/>
            <person name="Ma J."/>
        </authorList>
    </citation>
    <scope>NUCLEOTIDE SEQUENCE [LARGE SCALE GENOMIC DNA]</scope>
    <source>
        <strain evidence="6">JCM 17342</strain>
    </source>
</reference>
<keyword evidence="6" id="KW-1185">Reference proteome</keyword>
<evidence type="ECO:0000313" key="5">
    <source>
        <dbReference type="EMBL" id="GAA4011287.1"/>
    </source>
</evidence>
<dbReference type="InterPro" id="IPR013762">
    <property type="entry name" value="Integrase-like_cat_sf"/>
</dbReference>
<name>A0ABP7SG86_9PSEU</name>